<comment type="subunit">
    <text evidence="6 7">Monomer. Interacts with AZGP1.</text>
</comment>
<comment type="similarity">
    <text evidence="2 7">Belongs to the PIP family.</text>
</comment>
<dbReference type="InterPro" id="IPR014756">
    <property type="entry name" value="Ig_E-set"/>
</dbReference>
<dbReference type="InterPro" id="IPR013783">
    <property type="entry name" value="Ig-like_fold"/>
</dbReference>
<proteinExistence type="inferred from homology"/>
<comment type="caution">
    <text evidence="11">The sequence shown here is derived from an EMBL/GenBank/DDBJ whole genome shotgun (WGS) entry which is preliminary data.</text>
</comment>
<dbReference type="GO" id="GO:0002682">
    <property type="term" value="P:regulation of immune system process"/>
    <property type="evidence" value="ECO:0007669"/>
    <property type="project" value="TreeGrafter"/>
</dbReference>
<evidence type="ECO:0000256" key="8">
    <source>
        <dbReference type="PIRSR" id="PIRSR002572-1"/>
    </source>
</evidence>
<feature type="signal peptide" evidence="10">
    <location>
        <begin position="1"/>
        <end position="28"/>
    </location>
</feature>
<dbReference type="Proteomes" id="UP000585614">
    <property type="component" value="Unassembled WGS sequence"/>
</dbReference>
<accession>A0A7J7RJ62</accession>
<evidence type="ECO:0000256" key="4">
    <source>
        <dbReference type="ARBA" id="ARBA00022729"/>
    </source>
</evidence>
<protein>
    <recommendedName>
        <fullName evidence="7">Prolactin-inducible protein homolog</fullName>
    </recommendedName>
</protein>
<feature type="disulfide bond" evidence="8">
    <location>
        <begin position="65"/>
        <end position="91"/>
    </location>
</feature>
<evidence type="ECO:0000313" key="11">
    <source>
        <dbReference type="EMBL" id="KAF6276182.1"/>
    </source>
</evidence>
<keyword evidence="3 7" id="KW-0964">Secreted</keyword>
<feature type="chain" id="PRO_5029879073" description="Prolactin-inducible protein homolog" evidence="10">
    <location>
        <begin position="29"/>
        <end position="146"/>
    </location>
</feature>
<keyword evidence="4 10" id="KW-0732">Signal</keyword>
<dbReference type="FunFam" id="2.60.40.10:FF:001572">
    <property type="entry name" value="Prolactin-inducible protein homolog"/>
    <property type="match status" value="1"/>
</dbReference>
<dbReference type="SUPFAM" id="SSF81296">
    <property type="entry name" value="E set domains"/>
    <property type="match status" value="1"/>
</dbReference>
<sequence>MHSLQLLFRASHVALLLLFCLLLGTNEAQEDTRKVIMMDVDMPQITKADEEVTVKMVVKTELRECMVIKTYLVSNTLMDGPFNYKFTSCLCEDYPRTFYWDFQTNSTMVIAAVVDIVRQLNICPNNKAVMPIEANRFHVLKTLYVL</sequence>
<evidence type="ECO:0000256" key="10">
    <source>
        <dbReference type="SAM" id="SignalP"/>
    </source>
</evidence>
<feature type="disulfide bond" evidence="8">
    <location>
        <begin position="89"/>
        <end position="123"/>
    </location>
</feature>
<reference evidence="11 12" key="1">
    <citation type="journal article" date="2020" name="Nature">
        <title>Six reference-quality genomes reveal evolution of bat adaptations.</title>
        <authorList>
            <person name="Jebb D."/>
            <person name="Huang Z."/>
            <person name="Pippel M."/>
            <person name="Hughes G.M."/>
            <person name="Lavrichenko K."/>
            <person name="Devanna P."/>
            <person name="Winkler S."/>
            <person name="Jermiin L.S."/>
            <person name="Skirmuntt E.C."/>
            <person name="Katzourakis A."/>
            <person name="Burkitt-Gray L."/>
            <person name="Ray D.A."/>
            <person name="Sullivan K.A.M."/>
            <person name="Roscito J.G."/>
            <person name="Kirilenko B.M."/>
            <person name="Davalos L.M."/>
            <person name="Corthals A.P."/>
            <person name="Power M.L."/>
            <person name="Jones G."/>
            <person name="Ransome R.D."/>
            <person name="Dechmann D.K.N."/>
            <person name="Locatelli A.G."/>
            <person name="Puechmaille S.J."/>
            <person name="Fedrigo O."/>
            <person name="Jarvis E.D."/>
            <person name="Hiller M."/>
            <person name="Vernes S.C."/>
            <person name="Myers E.W."/>
            <person name="Teeling E.C."/>
        </authorList>
    </citation>
    <scope>NUCLEOTIDE SEQUENCE [LARGE SCALE GENOMIC DNA]</scope>
    <source>
        <strain evidence="11">MRhiFer1</strain>
        <tissue evidence="11">Lung</tissue>
    </source>
</reference>
<dbReference type="AlphaFoldDB" id="A0A7J7RJ62"/>
<evidence type="ECO:0000256" key="5">
    <source>
        <dbReference type="ARBA" id="ARBA00023157"/>
    </source>
</evidence>
<dbReference type="PIRSF" id="PIRSF002572">
    <property type="entry name" value="PIP-GCDFP-15"/>
    <property type="match status" value="1"/>
</dbReference>
<evidence type="ECO:0000313" key="12">
    <source>
        <dbReference type="Proteomes" id="UP000585614"/>
    </source>
</evidence>
<organism evidence="11 12">
    <name type="scientific">Rhinolophus ferrumequinum</name>
    <name type="common">Greater horseshoe bat</name>
    <dbReference type="NCBI Taxonomy" id="59479"/>
    <lineage>
        <taxon>Eukaryota</taxon>
        <taxon>Metazoa</taxon>
        <taxon>Chordata</taxon>
        <taxon>Craniata</taxon>
        <taxon>Vertebrata</taxon>
        <taxon>Euteleostomi</taxon>
        <taxon>Mammalia</taxon>
        <taxon>Eutheria</taxon>
        <taxon>Laurasiatheria</taxon>
        <taxon>Chiroptera</taxon>
        <taxon>Yinpterochiroptera</taxon>
        <taxon>Rhinolophoidea</taxon>
        <taxon>Rhinolophidae</taxon>
        <taxon>Rhinolophinae</taxon>
        <taxon>Rhinolophus</taxon>
    </lineage>
</organism>
<dbReference type="GO" id="GO:0005615">
    <property type="term" value="C:extracellular space"/>
    <property type="evidence" value="ECO:0007669"/>
    <property type="project" value="TreeGrafter"/>
</dbReference>
<dbReference type="EMBL" id="JACAGC010000026">
    <property type="protein sequence ID" value="KAF6276182.1"/>
    <property type="molecule type" value="Genomic_DNA"/>
</dbReference>
<dbReference type="GO" id="GO:0004190">
    <property type="term" value="F:aspartic-type endopeptidase activity"/>
    <property type="evidence" value="ECO:0007669"/>
    <property type="project" value="TreeGrafter"/>
</dbReference>
<dbReference type="PANTHER" id="PTHR15096">
    <property type="entry name" value="PROLACTIN-INDUCIBLE PROTEIN/SEMINAL VESICLE ANTIGEN"/>
    <property type="match status" value="1"/>
</dbReference>
<dbReference type="InterPro" id="IPR007990">
    <property type="entry name" value="PIP"/>
</dbReference>
<dbReference type="Pfam" id="PF05326">
    <property type="entry name" value="SVA"/>
    <property type="match status" value="1"/>
</dbReference>
<keyword evidence="5 8" id="KW-1015">Disulfide bond</keyword>
<feature type="modified residue" description="Pyrrolidone carboxylic acid" evidence="9">
    <location>
        <position position="29"/>
    </location>
</feature>
<dbReference type="PANTHER" id="PTHR15096:SF5">
    <property type="entry name" value="PROLACTIN-INDUCIBLE PROTEIN"/>
    <property type="match status" value="1"/>
</dbReference>
<evidence type="ECO:0000256" key="7">
    <source>
        <dbReference type="PIRNR" id="PIRNR002572"/>
    </source>
</evidence>
<comment type="subcellular location">
    <subcellularLocation>
        <location evidence="1 7">Secreted</location>
    </subcellularLocation>
</comment>
<evidence type="ECO:0000256" key="3">
    <source>
        <dbReference type="ARBA" id="ARBA00022525"/>
    </source>
</evidence>
<evidence type="ECO:0000256" key="6">
    <source>
        <dbReference type="ARBA" id="ARBA00025932"/>
    </source>
</evidence>
<evidence type="ECO:0000256" key="1">
    <source>
        <dbReference type="ARBA" id="ARBA00004613"/>
    </source>
</evidence>
<evidence type="ECO:0000256" key="2">
    <source>
        <dbReference type="ARBA" id="ARBA00006819"/>
    </source>
</evidence>
<name>A0A7J7RJ62_RHIFE</name>
<dbReference type="GO" id="GO:0006508">
    <property type="term" value="P:proteolysis"/>
    <property type="evidence" value="ECO:0007669"/>
    <property type="project" value="TreeGrafter"/>
</dbReference>
<dbReference type="Gene3D" id="2.60.40.10">
    <property type="entry name" value="Immunoglobulins"/>
    <property type="match status" value="1"/>
</dbReference>
<gene>
    <name evidence="11" type="ORF">mRhiFer1_013033</name>
</gene>
<evidence type="ECO:0000256" key="9">
    <source>
        <dbReference type="PIRSR" id="PIRSR002572-2"/>
    </source>
</evidence>